<keyword evidence="2" id="KW-1185">Reference proteome</keyword>
<proteinExistence type="predicted"/>
<dbReference type="InterPro" id="IPR023198">
    <property type="entry name" value="PGP-like_dom2"/>
</dbReference>
<dbReference type="InterPro" id="IPR050155">
    <property type="entry name" value="HAD-like_hydrolase_sf"/>
</dbReference>
<dbReference type="InterPro" id="IPR041492">
    <property type="entry name" value="HAD_2"/>
</dbReference>
<dbReference type="RefSeq" id="WP_262067552.1">
    <property type="nucleotide sequence ID" value="NZ_JAMXOC010000001.1"/>
</dbReference>
<dbReference type="Gene3D" id="1.10.150.240">
    <property type="entry name" value="Putative phosphatase, domain 2"/>
    <property type="match status" value="1"/>
</dbReference>
<reference evidence="1 2" key="1">
    <citation type="journal article" date="2022" name="Genome Biol. Evol.">
        <title>Host diet, physiology and behaviors set the stage for Lachnospiraceae cladogenesis.</title>
        <authorList>
            <person name="Vera-Ponce De Leon A."/>
            <person name="Schneider M."/>
            <person name="Jahnes B.C."/>
            <person name="Sadowski V."/>
            <person name="Camuy-Velez L.A."/>
            <person name="Duan J."/>
            <person name="Sabree Z.L."/>
        </authorList>
    </citation>
    <scope>NUCLEOTIDE SEQUENCE [LARGE SCALE GENOMIC DNA]</scope>
    <source>
        <strain evidence="1 2">PAL227</strain>
    </source>
</reference>
<evidence type="ECO:0000313" key="2">
    <source>
        <dbReference type="Proteomes" id="UP001523565"/>
    </source>
</evidence>
<name>A0ABT1EFU4_9FIRM</name>
<evidence type="ECO:0000313" key="1">
    <source>
        <dbReference type="EMBL" id="MCP1108642.1"/>
    </source>
</evidence>
<comment type="caution">
    <text evidence="1">The sequence shown here is derived from an EMBL/GenBank/DDBJ whole genome shotgun (WGS) entry which is preliminary data.</text>
</comment>
<dbReference type="Gene3D" id="3.40.50.1000">
    <property type="entry name" value="HAD superfamily/HAD-like"/>
    <property type="match status" value="1"/>
</dbReference>
<dbReference type="InterPro" id="IPR023214">
    <property type="entry name" value="HAD_sf"/>
</dbReference>
<dbReference type="InterPro" id="IPR036412">
    <property type="entry name" value="HAD-like_sf"/>
</dbReference>
<organism evidence="1 2">
    <name type="scientific">Ohessyouella blattaphilus</name>
    <dbReference type="NCBI Taxonomy" id="2949333"/>
    <lineage>
        <taxon>Bacteria</taxon>
        <taxon>Bacillati</taxon>
        <taxon>Bacillota</taxon>
        <taxon>Clostridia</taxon>
        <taxon>Lachnospirales</taxon>
        <taxon>Lachnospiraceae</taxon>
        <taxon>Ohessyouella</taxon>
    </lineage>
</organism>
<keyword evidence="1" id="KW-0378">Hydrolase</keyword>
<dbReference type="PANTHER" id="PTHR43434">
    <property type="entry name" value="PHOSPHOGLYCOLATE PHOSPHATASE"/>
    <property type="match status" value="1"/>
</dbReference>
<dbReference type="GO" id="GO:0016787">
    <property type="term" value="F:hydrolase activity"/>
    <property type="evidence" value="ECO:0007669"/>
    <property type="project" value="UniProtKB-KW"/>
</dbReference>
<sequence>MKACIFDLDGTLADTMESLTYSVGLTLEKLGLNPISDEQCRSFVGEGAKVLIERAVTAGGGSVSQYLPEALGIYKEIFASHCTYRVRAYTGITEMAKELKKRGYKLGVLSNKPHEQAMKVMWTLFPDGLFERVYGQRDEVPRKPDPAGVWQILEELEVARENCSYIGDSDVDLLTGTNADVATLLVTWGFRSETELIEAGGKLLFHSPEELLEYLK</sequence>
<dbReference type="SFLD" id="SFLDS00003">
    <property type="entry name" value="Haloacid_Dehalogenase"/>
    <property type="match status" value="1"/>
</dbReference>
<gene>
    <name evidence="1" type="ORF">NK118_00055</name>
</gene>
<dbReference type="Pfam" id="PF13419">
    <property type="entry name" value="HAD_2"/>
    <property type="match status" value="1"/>
</dbReference>
<dbReference type="Proteomes" id="UP001523565">
    <property type="component" value="Unassembled WGS sequence"/>
</dbReference>
<accession>A0ABT1EFU4</accession>
<dbReference type="EMBL" id="JAMZFV010000001">
    <property type="protein sequence ID" value="MCP1108642.1"/>
    <property type="molecule type" value="Genomic_DNA"/>
</dbReference>
<dbReference type="SUPFAM" id="SSF56784">
    <property type="entry name" value="HAD-like"/>
    <property type="match status" value="1"/>
</dbReference>
<protein>
    <submittedName>
        <fullName evidence="1">HAD family hydrolase</fullName>
    </submittedName>
</protein>
<dbReference type="SFLD" id="SFLDG01129">
    <property type="entry name" value="C1.5:_HAD__Beta-PGM__Phosphata"/>
    <property type="match status" value="1"/>
</dbReference>
<dbReference type="PRINTS" id="PR00413">
    <property type="entry name" value="HADHALOGNASE"/>
</dbReference>
<dbReference type="PANTHER" id="PTHR43434:SF1">
    <property type="entry name" value="PHOSPHOGLYCOLATE PHOSPHATASE"/>
    <property type="match status" value="1"/>
</dbReference>
<dbReference type="NCBIfam" id="TIGR01549">
    <property type="entry name" value="HAD-SF-IA-v1"/>
    <property type="match status" value="1"/>
</dbReference>
<dbReference type="InterPro" id="IPR006439">
    <property type="entry name" value="HAD-SF_hydro_IA"/>
</dbReference>